<protein>
    <recommendedName>
        <fullName evidence="3">DUF4177 domain-containing protein</fullName>
    </recommendedName>
</protein>
<dbReference type="InterPro" id="IPR025234">
    <property type="entry name" value="YjzH-like"/>
</dbReference>
<dbReference type="EMBL" id="BAAACF010000001">
    <property type="protein sequence ID" value="GAA0719160.1"/>
    <property type="molecule type" value="Genomic_DNA"/>
</dbReference>
<comment type="caution">
    <text evidence="1">The sequence shown here is derived from an EMBL/GenBank/DDBJ whole genome shotgun (WGS) entry which is preliminary data.</text>
</comment>
<proteinExistence type="predicted"/>
<dbReference type="Pfam" id="PF13783">
    <property type="entry name" value="DUF4177"/>
    <property type="match status" value="1"/>
</dbReference>
<evidence type="ECO:0000313" key="2">
    <source>
        <dbReference type="Proteomes" id="UP001500339"/>
    </source>
</evidence>
<evidence type="ECO:0008006" key="3">
    <source>
        <dbReference type="Google" id="ProtNLM"/>
    </source>
</evidence>
<gene>
    <name evidence="1" type="ORF">GCM10008905_06820</name>
</gene>
<accession>A0ABN1IQN0</accession>
<organism evidence="1 2">
    <name type="scientific">Clostridium malenominatum</name>
    <dbReference type="NCBI Taxonomy" id="1539"/>
    <lineage>
        <taxon>Bacteria</taxon>
        <taxon>Bacillati</taxon>
        <taxon>Bacillota</taxon>
        <taxon>Clostridia</taxon>
        <taxon>Eubacteriales</taxon>
        <taxon>Clostridiaceae</taxon>
        <taxon>Clostridium</taxon>
    </lineage>
</organism>
<dbReference type="RefSeq" id="WP_343766657.1">
    <property type="nucleotide sequence ID" value="NZ_BAAACF010000001.1"/>
</dbReference>
<name>A0ABN1IQN0_9CLOT</name>
<sequence>MKWEYKMFTLDHFLSSDSNLTIEEQLNKYGEEGWELVGILEKPYTTLGIQPRLDSNSIVFKKSVID</sequence>
<reference evidence="2" key="1">
    <citation type="journal article" date="2019" name="Int. J. Syst. Evol. Microbiol.">
        <title>The Global Catalogue of Microorganisms (GCM) 10K type strain sequencing project: providing services to taxonomists for standard genome sequencing and annotation.</title>
        <authorList>
            <consortium name="The Broad Institute Genomics Platform"/>
            <consortium name="The Broad Institute Genome Sequencing Center for Infectious Disease"/>
            <person name="Wu L."/>
            <person name="Ma J."/>
        </authorList>
    </citation>
    <scope>NUCLEOTIDE SEQUENCE [LARGE SCALE GENOMIC DNA]</scope>
    <source>
        <strain evidence="2">JCM 1405</strain>
    </source>
</reference>
<keyword evidence="2" id="KW-1185">Reference proteome</keyword>
<dbReference type="Proteomes" id="UP001500339">
    <property type="component" value="Unassembled WGS sequence"/>
</dbReference>
<evidence type="ECO:0000313" key="1">
    <source>
        <dbReference type="EMBL" id="GAA0719160.1"/>
    </source>
</evidence>